<gene>
    <name evidence="9" type="ORF">UA08_02977</name>
</gene>
<evidence type="ECO:0000256" key="6">
    <source>
        <dbReference type="ARBA" id="ARBA00023033"/>
    </source>
</evidence>
<feature type="compositionally biased region" description="Polar residues" evidence="7">
    <location>
        <begin position="1"/>
        <end position="12"/>
    </location>
</feature>
<keyword evidence="6" id="KW-0503">Monooxygenase</keyword>
<dbReference type="InterPro" id="IPR036188">
    <property type="entry name" value="FAD/NAD-bd_sf"/>
</dbReference>
<comment type="caution">
    <text evidence="9">The sequence shown here is derived from an EMBL/GenBank/DDBJ whole genome shotgun (WGS) entry which is preliminary data.</text>
</comment>
<proteinExistence type="inferred from homology"/>
<dbReference type="STRING" id="1441469.A0A225AKK8"/>
<organism evidence="9 10">
    <name type="scientific">Talaromyces atroroseus</name>
    <dbReference type="NCBI Taxonomy" id="1441469"/>
    <lineage>
        <taxon>Eukaryota</taxon>
        <taxon>Fungi</taxon>
        <taxon>Dikarya</taxon>
        <taxon>Ascomycota</taxon>
        <taxon>Pezizomycotina</taxon>
        <taxon>Eurotiomycetes</taxon>
        <taxon>Eurotiomycetidae</taxon>
        <taxon>Eurotiales</taxon>
        <taxon>Trichocomaceae</taxon>
        <taxon>Talaromyces</taxon>
        <taxon>Talaromyces sect. Trachyspermi</taxon>
    </lineage>
</organism>
<evidence type="ECO:0000256" key="3">
    <source>
        <dbReference type="ARBA" id="ARBA00022630"/>
    </source>
</evidence>
<dbReference type="PANTHER" id="PTHR13789:SF315">
    <property type="entry name" value="FAD-DEPENDENT MONOOXYGENASE MDPD"/>
    <property type="match status" value="1"/>
</dbReference>
<name>A0A225AKK8_TALAT</name>
<sequence>MKADLESNSATRTHLPPQQAKASSSPARLPERSPPTGISVLIVGGGVAGLLTGLECWRDVLTIGTSAVRALQRWPDMADENERISYEMWVSWHKINGDLISGPGPFRPNPAPKIDGAEDHDSEQTARIYRHSRPNLHKMLADQVERAGLTVEYGKHVLKYCEDSHASKATVILENNDKVEADVVVAADGIGTRARPTGFSIYRALLPIDQALVDPVIEEKFPLLENGMPCTQLWMGEDVYALFGRTKDDMIWYLTYPNRGSSIESWSNWVEPEVVLQTTATINGWPDFANRLIKMTSKDQIHDFKLMWREPQPCWVSPAGRVVQVGDAAHSFLPSSGNGATQGMEDAVSLAACLRIAGKENVPWATRVHNKLRFERVSCLQLLGILNHEMRNRSANASASQTKPIGILGSWIWKHDPEQYAIENYEKALANLTSGVEFVNTNIPPGHVCRPWTIDEVLKAKETGKEVVLDGDWD</sequence>
<dbReference type="InterPro" id="IPR002938">
    <property type="entry name" value="FAD-bd"/>
</dbReference>
<dbReference type="EMBL" id="LFMY01000003">
    <property type="protein sequence ID" value="OKL62091.1"/>
    <property type="molecule type" value="Genomic_DNA"/>
</dbReference>
<dbReference type="PRINTS" id="PR00420">
    <property type="entry name" value="RNGMNOXGNASE"/>
</dbReference>
<accession>A0A225AKK8</accession>
<dbReference type="RefSeq" id="XP_020122212.1">
    <property type="nucleotide sequence ID" value="XM_020265078.1"/>
</dbReference>
<keyword evidence="10" id="KW-1185">Reference proteome</keyword>
<dbReference type="GeneID" id="31002732"/>
<evidence type="ECO:0000256" key="1">
    <source>
        <dbReference type="ARBA" id="ARBA00001974"/>
    </source>
</evidence>
<dbReference type="SUPFAM" id="SSF51905">
    <property type="entry name" value="FAD/NAD(P)-binding domain"/>
    <property type="match status" value="1"/>
</dbReference>
<keyword evidence="3" id="KW-0285">Flavoprotein</keyword>
<dbReference type="PANTHER" id="PTHR13789">
    <property type="entry name" value="MONOOXYGENASE"/>
    <property type="match status" value="1"/>
</dbReference>
<dbReference type="AlphaFoldDB" id="A0A225AKK8"/>
<evidence type="ECO:0000313" key="10">
    <source>
        <dbReference type="Proteomes" id="UP000214365"/>
    </source>
</evidence>
<comment type="cofactor">
    <cofactor evidence="1">
        <name>FAD</name>
        <dbReference type="ChEBI" id="CHEBI:57692"/>
    </cofactor>
</comment>
<comment type="similarity">
    <text evidence="2">Belongs to the paxM FAD-dependent monooxygenase family.</text>
</comment>
<dbReference type="GO" id="GO:0071949">
    <property type="term" value="F:FAD binding"/>
    <property type="evidence" value="ECO:0007669"/>
    <property type="project" value="InterPro"/>
</dbReference>
<evidence type="ECO:0000256" key="7">
    <source>
        <dbReference type="SAM" id="MobiDB-lite"/>
    </source>
</evidence>
<evidence type="ECO:0000313" key="9">
    <source>
        <dbReference type="EMBL" id="OKL62091.1"/>
    </source>
</evidence>
<dbReference type="InterPro" id="IPR050493">
    <property type="entry name" value="FAD-dep_Monooxygenase_BioMet"/>
</dbReference>
<evidence type="ECO:0000256" key="5">
    <source>
        <dbReference type="ARBA" id="ARBA00023002"/>
    </source>
</evidence>
<evidence type="ECO:0000259" key="8">
    <source>
        <dbReference type="Pfam" id="PF01494"/>
    </source>
</evidence>
<feature type="region of interest" description="Disordered" evidence="7">
    <location>
        <begin position="1"/>
        <end position="34"/>
    </location>
</feature>
<protein>
    <recommendedName>
        <fullName evidence="8">FAD-binding domain-containing protein</fullName>
    </recommendedName>
</protein>
<dbReference type="OrthoDB" id="16820at2759"/>
<dbReference type="Pfam" id="PF01494">
    <property type="entry name" value="FAD_binding_3"/>
    <property type="match status" value="1"/>
</dbReference>
<evidence type="ECO:0000256" key="4">
    <source>
        <dbReference type="ARBA" id="ARBA00022827"/>
    </source>
</evidence>
<dbReference type="GO" id="GO:0004497">
    <property type="term" value="F:monooxygenase activity"/>
    <property type="evidence" value="ECO:0007669"/>
    <property type="project" value="UniProtKB-KW"/>
</dbReference>
<keyword evidence="4" id="KW-0274">FAD</keyword>
<keyword evidence="5" id="KW-0560">Oxidoreductase</keyword>
<dbReference type="Proteomes" id="UP000214365">
    <property type="component" value="Unassembled WGS sequence"/>
</dbReference>
<dbReference type="Gene3D" id="3.50.50.60">
    <property type="entry name" value="FAD/NAD(P)-binding domain"/>
    <property type="match status" value="1"/>
</dbReference>
<feature type="domain" description="FAD-binding" evidence="8">
    <location>
        <begin position="118"/>
        <end position="354"/>
    </location>
</feature>
<evidence type="ECO:0000256" key="2">
    <source>
        <dbReference type="ARBA" id="ARBA00007992"/>
    </source>
</evidence>
<reference evidence="9 10" key="1">
    <citation type="submission" date="2015-06" db="EMBL/GenBank/DDBJ databases">
        <title>Talaromyces atroroseus IBT 11181 draft genome.</title>
        <authorList>
            <person name="Rasmussen K.B."/>
            <person name="Rasmussen S."/>
            <person name="Petersen B."/>
            <person name="Sicheritz-Ponten T."/>
            <person name="Mortensen U.H."/>
            <person name="Thrane U."/>
        </authorList>
    </citation>
    <scope>NUCLEOTIDE SEQUENCE [LARGE SCALE GENOMIC DNA]</scope>
    <source>
        <strain evidence="9 10">IBT 11181</strain>
    </source>
</reference>